<comment type="caution">
    <text evidence="1">The sequence shown here is derived from an EMBL/GenBank/DDBJ whole genome shotgun (WGS) entry which is preliminary data.</text>
</comment>
<proteinExistence type="predicted"/>
<organism evidence="1 2">
    <name type="scientific">Streptomyces endophyticus</name>
    <dbReference type="NCBI Taxonomy" id="714166"/>
    <lineage>
        <taxon>Bacteria</taxon>
        <taxon>Bacillati</taxon>
        <taxon>Actinomycetota</taxon>
        <taxon>Actinomycetes</taxon>
        <taxon>Kitasatosporales</taxon>
        <taxon>Streptomycetaceae</taxon>
        <taxon>Streptomyces</taxon>
    </lineage>
</organism>
<dbReference type="RefSeq" id="WP_326022455.1">
    <property type="nucleotide sequence ID" value="NZ_JAOZYC010000173.1"/>
</dbReference>
<sequence>MTLVEYVRSSAAERALERLHLTRALEARAPRLGKLPIPQVERSHCADGASSPAIDRFLDTLAHPHPTESG</sequence>
<reference evidence="1 2" key="1">
    <citation type="submission" date="2022-10" db="EMBL/GenBank/DDBJ databases">
        <authorList>
            <person name="Xie J."/>
            <person name="Shen N."/>
        </authorList>
    </citation>
    <scope>NUCLEOTIDE SEQUENCE [LARGE SCALE GENOMIC DNA]</scope>
    <source>
        <strain evidence="1 2">YIM65594</strain>
    </source>
</reference>
<dbReference type="EMBL" id="JAOZYC010000173">
    <property type="protein sequence ID" value="MEB8342877.1"/>
    <property type="molecule type" value="Genomic_DNA"/>
</dbReference>
<dbReference type="Proteomes" id="UP001354931">
    <property type="component" value="Unassembled WGS sequence"/>
</dbReference>
<name>A0ABU6FFT0_9ACTN</name>
<evidence type="ECO:0000313" key="2">
    <source>
        <dbReference type="Proteomes" id="UP001354931"/>
    </source>
</evidence>
<evidence type="ECO:0000313" key="1">
    <source>
        <dbReference type="EMBL" id="MEB8342877.1"/>
    </source>
</evidence>
<accession>A0ABU6FFT0</accession>
<protein>
    <submittedName>
        <fullName evidence="1">Uncharacterized protein</fullName>
    </submittedName>
</protein>
<keyword evidence="2" id="KW-1185">Reference proteome</keyword>
<gene>
    <name evidence="1" type="ORF">OKJ99_35830</name>
</gene>